<evidence type="ECO:0000313" key="2">
    <source>
        <dbReference type="Proteomes" id="UP000652761"/>
    </source>
</evidence>
<keyword evidence="2" id="KW-1185">Reference proteome</keyword>
<comment type="caution">
    <text evidence="1">The sequence shown here is derived from an EMBL/GenBank/DDBJ whole genome shotgun (WGS) entry which is preliminary data.</text>
</comment>
<proteinExistence type="predicted"/>
<protein>
    <submittedName>
        <fullName evidence="1">Uncharacterized protein</fullName>
    </submittedName>
</protein>
<gene>
    <name evidence="1" type="ORF">Taro_000414</name>
</gene>
<dbReference type="Proteomes" id="UP000652761">
    <property type="component" value="Unassembled WGS sequence"/>
</dbReference>
<evidence type="ECO:0000313" key="1">
    <source>
        <dbReference type="EMBL" id="MQL68104.1"/>
    </source>
</evidence>
<dbReference type="EMBL" id="NMUH01000008">
    <property type="protein sequence ID" value="MQL68104.1"/>
    <property type="molecule type" value="Genomic_DNA"/>
</dbReference>
<organism evidence="1 2">
    <name type="scientific">Colocasia esculenta</name>
    <name type="common">Wild taro</name>
    <name type="synonym">Arum esculentum</name>
    <dbReference type="NCBI Taxonomy" id="4460"/>
    <lineage>
        <taxon>Eukaryota</taxon>
        <taxon>Viridiplantae</taxon>
        <taxon>Streptophyta</taxon>
        <taxon>Embryophyta</taxon>
        <taxon>Tracheophyta</taxon>
        <taxon>Spermatophyta</taxon>
        <taxon>Magnoliopsida</taxon>
        <taxon>Liliopsida</taxon>
        <taxon>Araceae</taxon>
        <taxon>Aroideae</taxon>
        <taxon>Colocasieae</taxon>
        <taxon>Colocasia</taxon>
    </lineage>
</organism>
<reference evidence="1" key="1">
    <citation type="submission" date="2017-07" db="EMBL/GenBank/DDBJ databases">
        <title>Taro Niue Genome Assembly and Annotation.</title>
        <authorList>
            <person name="Atibalentja N."/>
            <person name="Keating K."/>
            <person name="Fields C.J."/>
        </authorList>
    </citation>
    <scope>NUCLEOTIDE SEQUENCE</scope>
    <source>
        <strain evidence="1">Niue_2</strain>
        <tissue evidence="1">Leaf</tissue>
    </source>
</reference>
<name>A0A843TER4_COLES</name>
<accession>A0A843TER4</accession>
<sequence length="77" mass="8844">MVALQHQTAEPIHMITNIDCDQQLGIRLEEIQVDQLIPANPVWFCLPPFRLKASIMRSRAPRIAHFFHPIIYVGPVT</sequence>
<dbReference type="AlphaFoldDB" id="A0A843TER4"/>